<proteinExistence type="predicted"/>
<protein>
    <submittedName>
        <fullName evidence="3">Protein-tyrosine phosphatase</fullName>
    </submittedName>
</protein>
<dbReference type="Proteomes" id="UP000022311">
    <property type="component" value="Unassembled WGS sequence"/>
</dbReference>
<dbReference type="SUPFAM" id="SSF52799">
    <property type="entry name" value="(Phosphotyrosine protein) phosphatases II"/>
    <property type="match status" value="1"/>
</dbReference>
<dbReference type="PROSITE" id="PS50055">
    <property type="entry name" value="TYR_PHOSPHATASE_PTP"/>
    <property type="match status" value="1"/>
</dbReference>
<accession>A0AAV3M639</accession>
<name>A0AAV3M639_9GAMM</name>
<dbReference type="RefSeq" id="WP_230085524.1">
    <property type="nucleotide sequence ID" value="NZ_JALD01000042.1"/>
</dbReference>
<feature type="domain" description="Tyrosine specific protein phosphatases" evidence="2">
    <location>
        <begin position="257"/>
        <end position="342"/>
    </location>
</feature>
<dbReference type="Gene3D" id="3.90.190.10">
    <property type="entry name" value="Protein tyrosine phosphatase superfamily"/>
    <property type="match status" value="1"/>
</dbReference>
<dbReference type="PROSITE" id="PS50056">
    <property type="entry name" value="TYR_PHOSPHATASE_2"/>
    <property type="match status" value="1"/>
</dbReference>
<comment type="caution">
    <text evidence="3">The sequence shown here is derived from an EMBL/GenBank/DDBJ whole genome shotgun (WGS) entry which is preliminary data.</text>
</comment>
<evidence type="ECO:0000313" key="3">
    <source>
        <dbReference type="EMBL" id="EUD11216.1"/>
    </source>
</evidence>
<dbReference type="InterPro" id="IPR029021">
    <property type="entry name" value="Prot-tyrosine_phosphatase-like"/>
</dbReference>
<evidence type="ECO:0000259" key="2">
    <source>
        <dbReference type="PROSITE" id="PS50056"/>
    </source>
</evidence>
<sequence>MFPITSTRPAMIQAVATPSTSVAVNHPVLTELNAVKNTPQTSSVVVNPKVSLNKRPKLKLNISLVPKQSEFDKLKEKTQLSINEKNIEYDTQDRGQRYPNIGSAKHTQISIRSADKSIVSLSANRLQVGSENLAIRCQYPQDNAQAIENHLSMLMANKTPILVVLASKKEIHGSVFQKDKLPPYFMSNQKYGAIEVTTRREKKDYKVVPKQINTEKKSLELCQYKMDIFNGYKKHSIPVLHVTNWDDGGTVTTEELVKLNQLIRIINKGCLFELYKNQGVAIDGENKPLPVIHCKAGIGRTGVLAACMQWRKAGNKLSMENIVLALRETGNPNMVQNEAQYRQLQEFTNVPLSPTKTIGKWAY</sequence>
<evidence type="ECO:0000259" key="1">
    <source>
        <dbReference type="PROSITE" id="PS50055"/>
    </source>
</evidence>
<dbReference type="InterPro" id="IPR000242">
    <property type="entry name" value="PTP_cat"/>
</dbReference>
<evidence type="ECO:0000313" key="4">
    <source>
        <dbReference type="Proteomes" id="UP000022311"/>
    </source>
</evidence>
<dbReference type="EMBL" id="JALD01000042">
    <property type="protein sequence ID" value="EUD11216.1"/>
    <property type="molecule type" value="Genomic_DNA"/>
</dbReference>
<dbReference type="InterPro" id="IPR000387">
    <property type="entry name" value="Tyr_Pase_dom"/>
</dbReference>
<dbReference type="GO" id="GO:0004725">
    <property type="term" value="F:protein tyrosine phosphatase activity"/>
    <property type="evidence" value="ECO:0007669"/>
    <property type="project" value="InterPro"/>
</dbReference>
<dbReference type="SMART" id="SM00194">
    <property type="entry name" value="PTPc"/>
    <property type="match status" value="1"/>
</dbReference>
<reference evidence="3 4" key="1">
    <citation type="submission" date="2014-01" db="EMBL/GenBank/DDBJ databases">
        <authorList>
            <person name="Durkin A.S."/>
            <person name="McCorrison J."/>
            <person name="Torralba M."/>
            <person name="Gillis M."/>
            <person name="Haft D.H."/>
            <person name="Methe B."/>
            <person name="Sutton G."/>
            <person name="Nelson K.E."/>
        </authorList>
    </citation>
    <scope>NUCLEOTIDE SEQUENCE [LARGE SCALE GENOMIC DNA]</scope>
    <source>
        <strain evidence="3 4">205/92</strain>
    </source>
</reference>
<dbReference type="AlphaFoldDB" id="A0AAV3M639"/>
<dbReference type="Pfam" id="PF00102">
    <property type="entry name" value="Y_phosphatase"/>
    <property type="match status" value="1"/>
</dbReference>
<dbReference type="PANTHER" id="PTHR19134:SF449">
    <property type="entry name" value="TYROSINE-PROTEIN PHOSPHATASE 1"/>
    <property type="match status" value="1"/>
</dbReference>
<dbReference type="SMART" id="SM00404">
    <property type="entry name" value="PTPc_motif"/>
    <property type="match status" value="1"/>
</dbReference>
<dbReference type="InterPro" id="IPR003595">
    <property type="entry name" value="Tyr_Pase_cat"/>
</dbReference>
<organism evidence="3 4">
    <name type="scientific">Providencia alcalifaciens 205/92</name>
    <dbReference type="NCBI Taxonomy" id="1256988"/>
    <lineage>
        <taxon>Bacteria</taxon>
        <taxon>Pseudomonadati</taxon>
        <taxon>Pseudomonadota</taxon>
        <taxon>Gammaproteobacteria</taxon>
        <taxon>Enterobacterales</taxon>
        <taxon>Morganellaceae</taxon>
        <taxon>Providencia</taxon>
    </lineage>
</organism>
<dbReference type="PROSITE" id="PS00383">
    <property type="entry name" value="TYR_PHOSPHATASE_1"/>
    <property type="match status" value="1"/>
</dbReference>
<feature type="domain" description="Tyrosine-protein phosphatase" evidence="1">
    <location>
        <begin position="67"/>
        <end position="342"/>
    </location>
</feature>
<dbReference type="PRINTS" id="PR00700">
    <property type="entry name" value="PRTYPHPHTASE"/>
</dbReference>
<dbReference type="PANTHER" id="PTHR19134">
    <property type="entry name" value="RECEPTOR-TYPE TYROSINE-PROTEIN PHOSPHATASE"/>
    <property type="match status" value="1"/>
</dbReference>
<gene>
    <name evidence="3" type="ORF">HMPREF1563_1722</name>
</gene>
<dbReference type="InterPro" id="IPR016130">
    <property type="entry name" value="Tyr_Pase_AS"/>
</dbReference>
<dbReference type="InterPro" id="IPR050348">
    <property type="entry name" value="Protein-Tyr_Phosphatase"/>
</dbReference>